<proteinExistence type="predicted"/>
<reference evidence="2" key="1">
    <citation type="submission" date="2021-02" db="EMBL/GenBank/DDBJ databases">
        <authorList>
            <person name="Nowell W R."/>
        </authorList>
    </citation>
    <scope>NUCLEOTIDE SEQUENCE</scope>
</reference>
<dbReference type="InterPro" id="IPR009057">
    <property type="entry name" value="Homeodomain-like_sf"/>
</dbReference>
<dbReference type="InterPro" id="IPR000477">
    <property type="entry name" value="RT_dom"/>
</dbReference>
<dbReference type="Proteomes" id="UP000663866">
    <property type="component" value="Unassembled WGS sequence"/>
</dbReference>
<dbReference type="GO" id="GO:0003676">
    <property type="term" value="F:nucleic acid binding"/>
    <property type="evidence" value="ECO:0007669"/>
    <property type="project" value="InterPro"/>
</dbReference>
<dbReference type="PROSITE" id="PS50878">
    <property type="entry name" value="RT_POL"/>
    <property type="match status" value="1"/>
</dbReference>
<dbReference type="InterPro" id="IPR036397">
    <property type="entry name" value="RNaseH_sf"/>
</dbReference>
<dbReference type="SUPFAM" id="SSF46689">
    <property type="entry name" value="Homeodomain-like"/>
    <property type="match status" value="1"/>
</dbReference>
<dbReference type="PANTHER" id="PTHR46068:SF1">
    <property type="entry name" value="TRANSPOSASE IS30-LIKE HTH DOMAIN-CONTAINING PROTEIN"/>
    <property type="match status" value="1"/>
</dbReference>
<comment type="caution">
    <text evidence="2">The sequence shown here is derived from an EMBL/GenBank/DDBJ whole genome shotgun (WGS) entry which is preliminary data.</text>
</comment>
<gene>
    <name evidence="2" type="ORF">OVN521_LOCUS21100</name>
</gene>
<feature type="non-terminal residue" evidence="2">
    <location>
        <position position="1"/>
    </location>
</feature>
<dbReference type="Gene3D" id="3.30.420.10">
    <property type="entry name" value="Ribonuclease H-like superfamily/Ribonuclease H"/>
    <property type="match status" value="1"/>
</dbReference>
<keyword evidence="3" id="KW-1185">Reference proteome</keyword>
<feature type="domain" description="Reverse transcriptase" evidence="1">
    <location>
        <begin position="1"/>
        <end position="222"/>
    </location>
</feature>
<dbReference type="AlphaFoldDB" id="A0A819V8C2"/>
<dbReference type="EMBL" id="CAJOBG010004311">
    <property type="protein sequence ID" value="CAF4105035.1"/>
    <property type="molecule type" value="Genomic_DNA"/>
</dbReference>
<organism evidence="2 3">
    <name type="scientific">Rotaria magnacalcarata</name>
    <dbReference type="NCBI Taxonomy" id="392030"/>
    <lineage>
        <taxon>Eukaryota</taxon>
        <taxon>Metazoa</taxon>
        <taxon>Spiralia</taxon>
        <taxon>Gnathifera</taxon>
        <taxon>Rotifera</taxon>
        <taxon>Eurotatoria</taxon>
        <taxon>Bdelloidea</taxon>
        <taxon>Philodinida</taxon>
        <taxon>Philodinidae</taxon>
        <taxon>Rotaria</taxon>
    </lineage>
</organism>
<accession>A0A819V8C2</accession>
<protein>
    <recommendedName>
        <fullName evidence="1">Reverse transcriptase domain-containing protein</fullName>
    </recommendedName>
</protein>
<dbReference type="PANTHER" id="PTHR46068">
    <property type="entry name" value="PROTEIN CBG27172"/>
    <property type="match status" value="1"/>
</dbReference>
<evidence type="ECO:0000259" key="1">
    <source>
        <dbReference type="PROSITE" id="PS50878"/>
    </source>
</evidence>
<evidence type="ECO:0000313" key="3">
    <source>
        <dbReference type="Proteomes" id="UP000663866"/>
    </source>
</evidence>
<dbReference type="Pfam" id="PF00078">
    <property type="entry name" value="RVT_1"/>
    <property type="match status" value="1"/>
</dbReference>
<name>A0A819V8C2_9BILA</name>
<sequence>WINEQGILPAEQTGFRPGHNMAVRIVAIIDQIGQSLAKNTAAAALFVDFRTAFNQLWFNGLWLKLSNLQCPLYLIAWLRHYLRGRKAYINIKSTSSTMFNLSKGVPQGSCIGPVLFIIYHHDILEALSTIHWKHLFADDLAVLFSPSPYMSSSNMINTLTEQIKHVLLRLIKYSIKWKQPINFSKTNWILFHRQVVPLIPNIICEGHNIEHVKKFKYLGTILDAKLSFTEHIDYIQAKIRINMNIYKRLASTRMTSEQINYKLYNAFIRPYLQSILNFFPILSLTKQKQLEVRSKDLQKLVLSKYEKGEGPSDIFRHLNGALCLRTVKRWCEMIRENGSVELSTSPGRARTIRTKESIKKVKNRLNQKKKVTSRKLAAELNISRTSVRQILKDDLLLQSYRKIVEPLLTAEHKKKRKTFSSWVRTHFRKEDTMKILFSDEKLFDIDGIYNSQNDRIWTVSRAEADEKDGVKQNRKFPQKVMVWLAVCSKGVSPTVMSDEGTIDHDRYIREVLAVALKYGNDILGTDWTFPQDSAKIHIHHLT</sequence>
<evidence type="ECO:0000313" key="2">
    <source>
        <dbReference type="EMBL" id="CAF4105035.1"/>
    </source>
</evidence>